<dbReference type="Proteomes" id="UP001172788">
    <property type="component" value="Unassembled WGS sequence"/>
</dbReference>
<evidence type="ECO:0000313" key="2">
    <source>
        <dbReference type="EMBL" id="MDN4575871.1"/>
    </source>
</evidence>
<reference evidence="2" key="1">
    <citation type="submission" date="2018-04" db="EMBL/GenBank/DDBJ databases">
        <authorList>
            <person name="Jy Z."/>
        </authorList>
    </citation>
    <scope>NUCLEOTIDE SEQUENCE</scope>
    <source>
        <strain evidence="3">AS13</strain>
        <strain evidence="2">LA18</strain>
    </source>
</reference>
<dbReference type="AlphaFoldDB" id="A0AAW7MTM0"/>
<dbReference type="EMBL" id="QAIC01000042">
    <property type="protein sequence ID" value="MDN4575871.1"/>
    <property type="molecule type" value="Genomic_DNA"/>
</dbReference>
<evidence type="ECO:0008006" key="6">
    <source>
        <dbReference type="Google" id="ProtNLM"/>
    </source>
</evidence>
<proteinExistence type="predicted"/>
<gene>
    <name evidence="2" type="ORF">DBA34_21725</name>
    <name evidence="3" type="ORF">DBB29_22970</name>
</gene>
<dbReference type="Proteomes" id="UP001172791">
    <property type="component" value="Unassembled WGS sequence"/>
</dbReference>
<organism evidence="2 5">
    <name type="scientific">Pandoraea cepalis</name>
    <dbReference type="NCBI Taxonomy" id="2508294"/>
    <lineage>
        <taxon>Bacteria</taxon>
        <taxon>Pseudomonadati</taxon>
        <taxon>Pseudomonadota</taxon>
        <taxon>Betaproteobacteria</taxon>
        <taxon>Burkholderiales</taxon>
        <taxon>Burkholderiaceae</taxon>
        <taxon>Pandoraea</taxon>
    </lineage>
</organism>
<evidence type="ECO:0000313" key="4">
    <source>
        <dbReference type="Proteomes" id="UP001172788"/>
    </source>
</evidence>
<evidence type="ECO:0000313" key="5">
    <source>
        <dbReference type="Proteomes" id="UP001172791"/>
    </source>
</evidence>
<name>A0AAW7MTM0_9BURK</name>
<accession>A0AAW7MTM0</accession>
<sequence>MTGAGAMMVGAGVTITGAGATTMGAGATRVGAGRMYDSGGPTTCQLPGSNAAHPETIRASGRLRMRAMRR</sequence>
<protein>
    <recommendedName>
        <fullName evidence="6">tRNA nuclease CdiA-2</fullName>
    </recommendedName>
</protein>
<dbReference type="EMBL" id="QAID01000045">
    <property type="protein sequence ID" value="MDN4580973.1"/>
    <property type="molecule type" value="Genomic_DNA"/>
</dbReference>
<evidence type="ECO:0000256" key="1">
    <source>
        <dbReference type="SAM" id="MobiDB-lite"/>
    </source>
</evidence>
<comment type="caution">
    <text evidence="2">The sequence shown here is derived from an EMBL/GenBank/DDBJ whole genome shotgun (WGS) entry which is preliminary data.</text>
</comment>
<feature type="compositionally biased region" description="Basic residues" evidence="1">
    <location>
        <begin position="61"/>
        <end position="70"/>
    </location>
</feature>
<evidence type="ECO:0000313" key="3">
    <source>
        <dbReference type="EMBL" id="MDN4580973.1"/>
    </source>
</evidence>
<keyword evidence="4" id="KW-1185">Reference proteome</keyword>
<feature type="region of interest" description="Disordered" evidence="1">
    <location>
        <begin position="38"/>
        <end position="70"/>
    </location>
</feature>